<keyword evidence="6" id="KW-1185">Reference proteome</keyword>
<dbReference type="PROSITE" id="PS51334">
    <property type="entry name" value="PRONE"/>
    <property type="match status" value="1"/>
</dbReference>
<dbReference type="Pfam" id="PF03759">
    <property type="entry name" value="PRONE"/>
    <property type="match status" value="1"/>
</dbReference>
<dbReference type="PANTHER" id="PTHR33101:SF6">
    <property type="entry name" value="ROP GUANINE NUCLEOTIDE EXCHANGE FACTOR 1"/>
    <property type="match status" value="1"/>
</dbReference>
<gene>
    <name evidence="5" type="ORF">CSSPJE1EN1_LOCUS4066</name>
</gene>
<evidence type="ECO:0000256" key="2">
    <source>
        <dbReference type="PROSITE-ProRule" id="PRU00663"/>
    </source>
</evidence>
<feature type="region of interest" description="Disordered" evidence="3">
    <location>
        <begin position="1"/>
        <end position="54"/>
    </location>
</feature>
<keyword evidence="1 2" id="KW-0344">Guanine-nucleotide releasing factor</keyword>
<feature type="region of interest" description="Disordered" evidence="3">
    <location>
        <begin position="558"/>
        <end position="582"/>
    </location>
</feature>
<dbReference type="PANTHER" id="PTHR33101">
    <property type="entry name" value="ROP GUANINE NUCLEOTIDE EXCHANGE FACTOR 1"/>
    <property type="match status" value="1"/>
</dbReference>
<evidence type="ECO:0000313" key="6">
    <source>
        <dbReference type="Proteomes" id="UP001497444"/>
    </source>
</evidence>
<evidence type="ECO:0000259" key="4">
    <source>
        <dbReference type="PROSITE" id="PS51334"/>
    </source>
</evidence>
<sequence>MEGQQMERGRRRRSSSSSNFLGRIKHKFVRSLSESEQQEGDLMEEAATGTEDRYEFSMDRASSCLSMDGLNLDLLGDEASSFRLVHRGEEEDGGGATNSSGGSSPLGWPLGKRERLSADPSPSSSNLASGRHTYMREQKMEKRVTPLTEVEMMKEKFAKLLLGEDMSGGAKGVCTAMAISNAITNLSASVFGQLWRLEPFTPEQRAMWQREMKWLLSVSDHIMELVPSWQTFPDGSTLEVMINRPRSDVHLNLPVLRKLDNMLLDTLDSFHETEFWYVDRGIAVAEKHNRQGSRDSCQRQQEKWWLPTPQVPVNGLSEESRKRLHHQRDATSRILKAAMAINTRVLSQMEVPQIYLNSLPKNGRSSLGDVLYRSLCSDNFSTEVFLSKLDTSDEHNILDVANRLETAILVWGQQTRLRNARLWAKEKKFNAKSSWGKMREFVGDVDRRLLLADRVERVLVGLKQQVPGLPQTSLDTNKILFNRDVGQSILESYSRVLESLAFNIIARIDDVLYADDLVIRFLAVEGRDCITKTSHLCPDRSDDSCTMQLTAVSTPYDTPLVSHSASPTSPHMTPSPPHENIRETTGSVLLFPSFDKASSDYMDSRRELPEGKRKQLESERVVVVKLLPSETKCWTYAGNLENRNPLHSPPGRD</sequence>
<dbReference type="Proteomes" id="UP001497444">
    <property type="component" value="Chromosome 11"/>
</dbReference>
<dbReference type="EMBL" id="OZ020106">
    <property type="protein sequence ID" value="CAK9258588.1"/>
    <property type="molecule type" value="Genomic_DNA"/>
</dbReference>
<dbReference type="InterPro" id="IPR038937">
    <property type="entry name" value="RopGEF"/>
</dbReference>
<feature type="region of interest" description="Disordered" evidence="3">
    <location>
        <begin position="89"/>
        <end position="131"/>
    </location>
</feature>
<evidence type="ECO:0000313" key="5">
    <source>
        <dbReference type="EMBL" id="CAK9258588.1"/>
    </source>
</evidence>
<reference evidence="5" key="1">
    <citation type="submission" date="2024-02" db="EMBL/GenBank/DDBJ databases">
        <authorList>
            <consortium name="ELIXIR-Norway"/>
            <consortium name="Elixir Norway"/>
        </authorList>
    </citation>
    <scope>NUCLEOTIDE SEQUENCE</scope>
</reference>
<evidence type="ECO:0000256" key="1">
    <source>
        <dbReference type="ARBA" id="ARBA00022658"/>
    </source>
</evidence>
<evidence type="ECO:0000256" key="3">
    <source>
        <dbReference type="SAM" id="MobiDB-lite"/>
    </source>
</evidence>
<feature type="compositionally biased region" description="Low complexity" evidence="3">
    <location>
        <begin position="562"/>
        <end position="572"/>
    </location>
</feature>
<accession>A0ABP0VVV6</accession>
<organism evidence="5 6">
    <name type="scientific">Sphagnum jensenii</name>
    <dbReference type="NCBI Taxonomy" id="128206"/>
    <lineage>
        <taxon>Eukaryota</taxon>
        <taxon>Viridiplantae</taxon>
        <taxon>Streptophyta</taxon>
        <taxon>Embryophyta</taxon>
        <taxon>Bryophyta</taxon>
        <taxon>Sphagnophytina</taxon>
        <taxon>Sphagnopsida</taxon>
        <taxon>Sphagnales</taxon>
        <taxon>Sphagnaceae</taxon>
        <taxon>Sphagnum</taxon>
    </lineage>
</organism>
<feature type="domain" description="PRONE" evidence="4">
    <location>
        <begin position="140"/>
        <end position="525"/>
    </location>
</feature>
<proteinExistence type="predicted"/>
<dbReference type="InterPro" id="IPR005512">
    <property type="entry name" value="PRONE_dom"/>
</dbReference>
<dbReference type="Gene3D" id="1.20.58.2010">
    <property type="entry name" value="PRONE domain, subdomain 1"/>
    <property type="match status" value="2"/>
</dbReference>
<protein>
    <recommendedName>
        <fullName evidence="4">PRONE domain-containing protein</fullName>
    </recommendedName>
</protein>
<feature type="compositionally biased region" description="Low complexity" evidence="3">
    <location>
        <begin position="97"/>
        <end position="110"/>
    </location>
</feature>
<name>A0ABP0VVV6_9BRYO</name>